<evidence type="ECO:0000256" key="1">
    <source>
        <dbReference type="ARBA" id="ARBA00022603"/>
    </source>
</evidence>
<accession>F0WMI1</accession>
<name>F0WMI1_9STRA</name>
<proteinExistence type="predicted"/>
<gene>
    <name evidence="7" type="ORF">ALNC14_086560</name>
</gene>
<keyword evidence="3 5" id="KW-0479">Metal-binding</keyword>
<feature type="binding site" evidence="5">
    <location>
        <position position="261"/>
    </location>
    <ligand>
        <name>Zn(2+)</name>
        <dbReference type="ChEBI" id="CHEBI:29105"/>
    </ligand>
</feature>
<dbReference type="InterPro" id="IPR051486">
    <property type="entry name" value="Hcy_S-methyltransferase"/>
</dbReference>
<dbReference type="EMBL" id="FR824202">
    <property type="protein sequence ID" value="CCA22513.1"/>
    <property type="molecule type" value="Genomic_DNA"/>
</dbReference>
<evidence type="ECO:0000256" key="5">
    <source>
        <dbReference type="PROSITE-ProRule" id="PRU00333"/>
    </source>
</evidence>
<dbReference type="NCBIfam" id="NF007020">
    <property type="entry name" value="PRK09485.1"/>
    <property type="match status" value="1"/>
</dbReference>
<keyword evidence="2 5" id="KW-0808">Transferase</keyword>
<protein>
    <submittedName>
        <fullName evidence="7">Uncharacterized protein ALNC14_086560</fullName>
    </submittedName>
</protein>
<dbReference type="GO" id="GO:0046872">
    <property type="term" value="F:metal ion binding"/>
    <property type="evidence" value="ECO:0007669"/>
    <property type="project" value="UniProtKB-KW"/>
</dbReference>
<dbReference type="HOGENOM" id="CLU_004914_3_2_1"/>
<evidence type="ECO:0000259" key="6">
    <source>
        <dbReference type="PROSITE" id="PS50970"/>
    </source>
</evidence>
<dbReference type="GO" id="GO:0032259">
    <property type="term" value="P:methylation"/>
    <property type="evidence" value="ECO:0007669"/>
    <property type="project" value="UniProtKB-KW"/>
</dbReference>
<comment type="cofactor">
    <cofactor evidence="5">
        <name>Zn(2+)</name>
        <dbReference type="ChEBI" id="CHEBI:29105"/>
    </cofactor>
</comment>
<dbReference type="Gene3D" id="3.20.20.330">
    <property type="entry name" value="Homocysteine-binding-like domain"/>
    <property type="match status" value="1"/>
</dbReference>
<reference evidence="7" key="1">
    <citation type="journal article" date="2011" name="PLoS Biol.">
        <title>Gene gain and loss during evolution of obligate parasitism in the white rust pathogen of Arabidopsis thaliana.</title>
        <authorList>
            <person name="Kemen E."/>
            <person name="Gardiner A."/>
            <person name="Schultz-Larsen T."/>
            <person name="Kemen A.C."/>
            <person name="Balmuth A.L."/>
            <person name="Robert-Seilaniantz A."/>
            <person name="Bailey K."/>
            <person name="Holub E."/>
            <person name="Studholme D.J."/>
            <person name="Maclean D."/>
            <person name="Jones J.D."/>
        </authorList>
    </citation>
    <scope>NUCLEOTIDE SEQUENCE</scope>
</reference>
<feature type="binding site" evidence="5">
    <location>
        <position position="332"/>
    </location>
    <ligand>
        <name>Zn(2+)</name>
        <dbReference type="ChEBI" id="CHEBI:29105"/>
    </ligand>
</feature>
<dbReference type="InterPro" id="IPR036589">
    <property type="entry name" value="HCY_dom_sf"/>
</dbReference>
<dbReference type="SUPFAM" id="SSF82282">
    <property type="entry name" value="Homocysteine S-methyltransferase"/>
    <property type="match status" value="1"/>
</dbReference>
<dbReference type="PANTHER" id="PTHR46015:SF1">
    <property type="entry name" value="HOMOCYSTEINE S-METHYLTRANSFERASE-LIKE ISOFORM 1"/>
    <property type="match status" value="1"/>
</dbReference>
<evidence type="ECO:0000256" key="2">
    <source>
        <dbReference type="ARBA" id="ARBA00022679"/>
    </source>
</evidence>
<evidence type="ECO:0000256" key="4">
    <source>
        <dbReference type="ARBA" id="ARBA00022833"/>
    </source>
</evidence>
<feature type="domain" description="Hcy-binding" evidence="6">
    <location>
        <begin position="16"/>
        <end position="346"/>
    </location>
</feature>
<keyword evidence="4 5" id="KW-0862">Zinc</keyword>
<evidence type="ECO:0000256" key="3">
    <source>
        <dbReference type="ARBA" id="ARBA00022723"/>
    </source>
</evidence>
<dbReference type="Pfam" id="PF02574">
    <property type="entry name" value="S-methyl_trans"/>
    <property type="match status" value="1"/>
</dbReference>
<dbReference type="GO" id="GO:0033528">
    <property type="term" value="P:S-methylmethionine cycle"/>
    <property type="evidence" value="ECO:0007669"/>
    <property type="project" value="TreeGrafter"/>
</dbReference>
<dbReference type="PROSITE" id="PS50970">
    <property type="entry name" value="HCY"/>
    <property type="match status" value="1"/>
</dbReference>
<dbReference type="AlphaFoldDB" id="F0WMI1"/>
<feature type="binding site" evidence="5">
    <location>
        <position position="331"/>
    </location>
    <ligand>
        <name>Zn(2+)</name>
        <dbReference type="ChEBI" id="CHEBI:29105"/>
    </ligand>
</feature>
<dbReference type="PANTHER" id="PTHR46015">
    <property type="entry name" value="ZGC:172121"/>
    <property type="match status" value="1"/>
</dbReference>
<keyword evidence="1 5" id="KW-0489">Methyltransferase</keyword>
<evidence type="ECO:0000313" key="7">
    <source>
        <dbReference type="EMBL" id="CCA22513.1"/>
    </source>
</evidence>
<dbReference type="InterPro" id="IPR003726">
    <property type="entry name" value="HCY_dom"/>
</dbReference>
<dbReference type="GO" id="GO:0008898">
    <property type="term" value="F:S-adenosylmethionine-homocysteine S-methyltransferase activity"/>
    <property type="evidence" value="ECO:0007669"/>
    <property type="project" value="TreeGrafter"/>
</dbReference>
<reference evidence="7" key="2">
    <citation type="submission" date="2011-02" db="EMBL/GenBank/DDBJ databases">
        <authorList>
            <person name="MacLean D."/>
        </authorList>
    </citation>
    <scope>NUCLEOTIDE SEQUENCE</scope>
</reference>
<sequence>MRVFQFKSERFPNANASIHKKSLLHNVLILDGGLSTEIENYDGIRLSEGCLWSARLLLPQNAHLQQAIVHAHSNYFRSGAEIATTSSYQVSLDGLLREFKGDIGTAQPLLLPMLNKSIELASIARDTQYRIQDNSNKPMIAASIGCFGAALADGSEYRGQYTLNVDQLVSWHLDRFRALALHPQTDILIFETIPCIIEVEAIVRLLNSHSEMIQKRQLKVIIAVACRNESQLNSGEPIFKLTETIQSIRCQENLIGIGINCTNPKFVESLLKSFSCSCDKIVYPNSGEEWNANAKQWERPNGTQSATACLTDWETYLPRWYDAGARIFGGCCRTSPKDIAAIRNYFTNTPNQMN</sequence>
<organism evidence="7">
    <name type="scientific">Albugo laibachii Nc14</name>
    <dbReference type="NCBI Taxonomy" id="890382"/>
    <lineage>
        <taxon>Eukaryota</taxon>
        <taxon>Sar</taxon>
        <taxon>Stramenopiles</taxon>
        <taxon>Oomycota</taxon>
        <taxon>Peronosporomycetes</taxon>
        <taxon>Albuginales</taxon>
        <taxon>Albuginaceae</taxon>
        <taxon>Albugo</taxon>
    </lineage>
</organism>
<dbReference type="GO" id="GO:0009086">
    <property type="term" value="P:methionine biosynthetic process"/>
    <property type="evidence" value="ECO:0007669"/>
    <property type="project" value="TreeGrafter"/>
</dbReference>